<evidence type="ECO:0000313" key="2">
    <source>
        <dbReference type="Proteomes" id="UP000004095"/>
    </source>
</evidence>
<dbReference type="eggNOG" id="ENOG502Z7XW">
    <property type="taxonomic scope" value="Bacteria"/>
</dbReference>
<dbReference type="Proteomes" id="UP000004095">
    <property type="component" value="Unassembled WGS sequence"/>
</dbReference>
<sequence>MKEDFLHFLWLFQYFDKKDLCTTQGETLSVLQVGNHNADAGADFSLGKVKIGGVDWAGDIEIHLKSSDWNAHQHQHNPAYNNVILHVVWQDDAPALRADNTPMPTLELKDRTNPKWLDQYQVLLSNKDVIPCARQFASVKTIQKLAMLDKALAKRLEDKAFLLRALLVKNKQDWDETTYQVLAKNFGFKVNSEPFLRLSQGLPLKVLRKSQDSIFQLEALLLGQAGLLHDKPNAEKVEDEYIDRLRKEHHFLQRKHRLEDEQMSYEHWKFMRLRPTNFPTIRLAQFASLIHQQQNLFSLFFNNDYKTLAKKLQVSQSAYWQQHYTPGKPAKKPVPLLGKDSIENIVINTVVPLLVLYAKEKKQDEYMERATGFLEYIKAENNHILRMWEDLGLKVKTAFDSQALIELYNNFCTPRKCLQCSIGISIVKNPN</sequence>
<dbReference type="RefSeq" id="WP_002693904.1">
    <property type="nucleotide sequence ID" value="NZ_AAWS01000003.1"/>
</dbReference>
<comment type="caution">
    <text evidence="1">The sequence shown here is derived from an EMBL/GenBank/DDBJ whole genome shotgun (WGS) entry which is preliminary data.</text>
</comment>
<gene>
    <name evidence="1" type="ORF">M23134_04162</name>
</gene>
<evidence type="ECO:0000313" key="1">
    <source>
        <dbReference type="EMBL" id="EAY31329.1"/>
    </source>
</evidence>
<reference evidence="1 2" key="1">
    <citation type="submission" date="2007-01" db="EMBL/GenBank/DDBJ databases">
        <authorList>
            <person name="Haygood M."/>
            <person name="Podell S."/>
            <person name="Anderson C."/>
            <person name="Hopkinson B."/>
            <person name="Roe K."/>
            <person name="Barbeau K."/>
            <person name="Gaasterland T."/>
            <person name="Ferriera S."/>
            <person name="Johnson J."/>
            <person name="Kravitz S."/>
            <person name="Beeson K."/>
            <person name="Sutton G."/>
            <person name="Rogers Y.-H."/>
            <person name="Friedman R."/>
            <person name="Frazier M."/>
            <person name="Venter J.C."/>
        </authorList>
    </citation>
    <scope>NUCLEOTIDE SEQUENCE [LARGE SCALE GENOMIC DNA]</scope>
    <source>
        <strain evidence="1 2">ATCC 23134</strain>
    </source>
</reference>
<dbReference type="InterPro" id="IPR021272">
    <property type="entry name" value="DUF2851"/>
</dbReference>
<evidence type="ECO:0008006" key="3">
    <source>
        <dbReference type="Google" id="ProtNLM"/>
    </source>
</evidence>
<keyword evidence="2" id="KW-1185">Reference proteome</keyword>
<protein>
    <recommendedName>
        <fullName evidence="3">DUF2851 domain-containing protein</fullName>
    </recommendedName>
</protein>
<proteinExistence type="predicted"/>
<organism evidence="1 2">
    <name type="scientific">Microscilla marina ATCC 23134</name>
    <dbReference type="NCBI Taxonomy" id="313606"/>
    <lineage>
        <taxon>Bacteria</taxon>
        <taxon>Pseudomonadati</taxon>
        <taxon>Bacteroidota</taxon>
        <taxon>Cytophagia</taxon>
        <taxon>Cytophagales</taxon>
        <taxon>Microscillaceae</taxon>
        <taxon>Microscilla</taxon>
    </lineage>
</organism>
<dbReference type="OrthoDB" id="1005072at2"/>
<accession>A1ZE21</accession>
<dbReference type="AlphaFoldDB" id="A1ZE21"/>
<dbReference type="EMBL" id="AAWS01000003">
    <property type="protein sequence ID" value="EAY31329.1"/>
    <property type="molecule type" value="Genomic_DNA"/>
</dbReference>
<dbReference type="Pfam" id="PF11013">
    <property type="entry name" value="DUF2851"/>
    <property type="match status" value="1"/>
</dbReference>
<name>A1ZE21_MICM2</name>